<reference evidence="4" key="1">
    <citation type="journal article" date="2019" name="Int. J. Syst. Evol. Microbiol.">
        <title>The Global Catalogue of Microorganisms (GCM) 10K type strain sequencing project: providing services to taxonomists for standard genome sequencing and annotation.</title>
        <authorList>
            <consortium name="The Broad Institute Genomics Platform"/>
            <consortium name="The Broad Institute Genome Sequencing Center for Infectious Disease"/>
            <person name="Wu L."/>
            <person name="Ma J."/>
        </authorList>
    </citation>
    <scope>NUCLEOTIDE SEQUENCE [LARGE SCALE GENOMIC DNA]</scope>
    <source>
        <strain evidence="4">KACC 13778</strain>
    </source>
</reference>
<dbReference type="InterPro" id="IPR011055">
    <property type="entry name" value="Dup_hybrid_motif"/>
</dbReference>
<feature type="domain" description="M23ase beta-sheet core" evidence="2">
    <location>
        <begin position="74"/>
        <end position="164"/>
    </location>
</feature>
<comment type="caution">
    <text evidence="3">The sequence shown here is derived from an EMBL/GenBank/DDBJ whole genome shotgun (WGS) entry which is preliminary data.</text>
</comment>
<evidence type="ECO:0000259" key="2">
    <source>
        <dbReference type="Pfam" id="PF01551"/>
    </source>
</evidence>
<sequence length="186" mass="20545">MRRLGALIIAVLLVLGLAPAAGAGGDPRWVFYTKDKTRYTSPWFHGGHRIMIPFGCTSAPYYSPDPRCSDGRGFHHGLDIAMECGTPLYARFRARVVSNDSLGSAYGVNPVLLRNRKRHFDLVIGHTEKVYVREGQVVRAGTMFARANDSGAPDGCHLHFEQRAVGGGLSTAVWPRKLLDLTPRRR</sequence>
<name>A0ABW0N359_9ACTN</name>
<evidence type="ECO:0000313" key="3">
    <source>
        <dbReference type="EMBL" id="MFC5493322.1"/>
    </source>
</evidence>
<organism evidence="3 4">
    <name type="scientific">Nocardioides caricicola</name>
    <dbReference type="NCBI Taxonomy" id="634770"/>
    <lineage>
        <taxon>Bacteria</taxon>
        <taxon>Bacillati</taxon>
        <taxon>Actinomycetota</taxon>
        <taxon>Actinomycetes</taxon>
        <taxon>Propionibacteriales</taxon>
        <taxon>Nocardioidaceae</taxon>
        <taxon>Nocardioides</taxon>
    </lineage>
</organism>
<dbReference type="InterPro" id="IPR016047">
    <property type="entry name" value="M23ase_b-sheet_dom"/>
</dbReference>
<dbReference type="SUPFAM" id="SSF51261">
    <property type="entry name" value="Duplicated hybrid motif"/>
    <property type="match status" value="1"/>
</dbReference>
<keyword evidence="1" id="KW-0732">Signal</keyword>
<dbReference type="PANTHER" id="PTHR21666:SF270">
    <property type="entry name" value="MUREIN HYDROLASE ACTIVATOR ENVC"/>
    <property type="match status" value="1"/>
</dbReference>
<dbReference type="PANTHER" id="PTHR21666">
    <property type="entry name" value="PEPTIDASE-RELATED"/>
    <property type="match status" value="1"/>
</dbReference>
<dbReference type="EC" id="3.4.24.-" evidence="3"/>
<dbReference type="RefSeq" id="WP_345172325.1">
    <property type="nucleotide sequence ID" value="NZ_BAABFQ010000003.1"/>
</dbReference>
<dbReference type="GO" id="GO:0016787">
    <property type="term" value="F:hydrolase activity"/>
    <property type="evidence" value="ECO:0007669"/>
    <property type="project" value="UniProtKB-KW"/>
</dbReference>
<keyword evidence="3" id="KW-0378">Hydrolase</keyword>
<evidence type="ECO:0000313" key="4">
    <source>
        <dbReference type="Proteomes" id="UP001595956"/>
    </source>
</evidence>
<dbReference type="InterPro" id="IPR050570">
    <property type="entry name" value="Cell_wall_metabolism_enzyme"/>
</dbReference>
<proteinExistence type="predicted"/>
<protein>
    <submittedName>
        <fullName evidence="3">M23 family metallopeptidase</fullName>
        <ecNumber evidence="3">3.4.24.-</ecNumber>
    </submittedName>
</protein>
<dbReference type="Pfam" id="PF01551">
    <property type="entry name" value="Peptidase_M23"/>
    <property type="match status" value="1"/>
</dbReference>
<gene>
    <name evidence="3" type="ORF">ACFPKY_09430</name>
</gene>
<keyword evidence="4" id="KW-1185">Reference proteome</keyword>
<accession>A0ABW0N359</accession>
<evidence type="ECO:0000256" key="1">
    <source>
        <dbReference type="SAM" id="SignalP"/>
    </source>
</evidence>
<feature type="signal peptide" evidence="1">
    <location>
        <begin position="1"/>
        <end position="23"/>
    </location>
</feature>
<dbReference type="CDD" id="cd12797">
    <property type="entry name" value="M23_peptidase"/>
    <property type="match status" value="1"/>
</dbReference>
<feature type="chain" id="PRO_5045574504" evidence="1">
    <location>
        <begin position="24"/>
        <end position="186"/>
    </location>
</feature>
<dbReference type="Gene3D" id="2.70.70.10">
    <property type="entry name" value="Glucose Permease (Domain IIA)"/>
    <property type="match status" value="1"/>
</dbReference>
<dbReference type="EMBL" id="JBHSMD010000002">
    <property type="protein sequence ID" value="MFC5493322.1"/>
    <property type="molecule type" value="Genomic_DNA"/>
</dbReference>
<dbReference type="Proteomes" id="UP001595956">
    <property type="component" value="Unassembled WGS sequence"/>
</dbReference>